<dbReference type="RefSeq" id="WP_097158482.1">
    <property type="nucleotide sequence ID" value="NZ_JBEPMQ010000010.1"/>
</dbReference>
<dbReference type="EMBL" id="OAOP01000004">
    <property type="protein sequence ID" value="SNX70351.1"/>
    <property type="molecule type" value="Genomic_DNA"/>
</dbReference>
<dbReference type="InterPro" id="IPR036281">
    <property type="entry name" value="SinR/SinI_dimer_dom_sf"/>
</dbReference>
<dbReference type="Gene3D" id="1.10.260.40">
    <property type="entry name" value="lambda repressor-like DNA-binding domains"/>
    <property type="match status" value="1"/>
</dbReference>
<dbReference type="SUPFAM" id="SSF47413">
    <property type="entry name" value="lambda repressor-like DNA-binding domains"/>
    <property type="match status" value="1"/>
</dbReference>
<name>A0A285CS23_9BACI</name>
<dbReference type="Pfam" id="PF01381">
    <property type="entry name" value="HTH_3"/>
    <property type="match status" value="1"/>
</dbReference>
<evidence type="ECO:0000259" key="2">
    <source>
        <dbReference type="PROSITE" id="PS50943"/>
    </source>
</evidence>
<dbReference type="SUPFAM" id="SSF47406">
    <property type="entry name" value="SinR repressor dimerisation domain-like"/>
    <property type="match status" value="1"/>
</dbReference>
<dbReference type="GO" id="GO:0003700">
    <property type="term" value="F:DNA-binding transcription factor activity"/>
    <property type="evidence" value="ECO:0007669"/>
    <property type="project" value="TreeGrafter"/>
</dbReference>
<dbReference type="GO" id="GO:0046983">
    <property type="term" value="F:protein dimerization activity"/>
    <property type="evidence" value="ECO:0007669"/>
    <property type="project" value="InterPro"/>
</dbReference>
<feature type="domain" description="Sin" evidence="3">
    <location>
        <begin position="62"/>
        <end position="100"/>
    </location>
</feature>
<evidence type="ECO:0000313" key="5">
    <source>
        <dbReference type="Proteomes" id="UP000219546"/>
    </source>
</evidence>
<dbReference type="InterPro" id="IPR001387">
    <property type="entry name" value="Cro/C1-type_HTH"/>
</dbReference>
<evidence type="ECO:0000259" key="3">
    <source>
        <dbReference type="PROSITE" id="PS51500"/>
    </source>
</evidence>
<evidence type="ECO:0000313" key="4">
    <source>
        <dbReference type="EMBL" id="SNX70351.1"/>
    </source>
</evidence>
<dbReference type="PROSITE" id="PS51500">
    <property type="entry name" value="SIN"/>
    <property type="match status" value="1"/>
</dbReference>
<dbReference type="Proteomes" id="UP000219546">
    <property type="component" value="Unassembled WGS sequence"/>
</dbReference>
<dbReference type="PANTHER" id="PTHR46797">
    <property type="entry name" value="HTH-TYPE TRANSCRIPTIONAL REGULATOR"/>
    <property type="match status" value="1"/>
</dbReference>
<dbReference type="InterPro" id="IPR010982">
    <property type="entry name" value="Lambda_DNA-bd_dom_sf"/>
</dbReference>
<dbReference type="GO" id="GO:0005829">
    <property type="term" value="C:cytosol"/>
    <property type="evidence" value="ECO:0007669"/>
    <property type="project" value="TreeGrafter"/>
</dbReference>
<sequence length="112" mass="12918">MTIGERIKELRQIKGYSLTTLAKLAGVSKSYLSSIERDLQTNPSRHYLSKLAIPLGTTVGYLLGEETENDLDADWIHMVKKAIEDGMSKDDFLEFLDFVKFQKWKKQKDNYN</sequence>
<reference evidence="4 5" key="1">
    <citation type="submission" date="2017-08" db="EMBL/GenBank/DDBJ databases">
        <authorList>
            <person name="de Groot N.N."/>
        </authorList>
    </citation>
    <scope>NUCLEOTIDE SEQUENCE [LARGE SCALE GENOMIC DNA]</scope>
    <source>
        <strain evidence="4 5">JC228</strain>
    </source>
</reference>
<dbReference type="PANTHER" id="PTHR46797:SF13">
    <property type="entry name" value="HTH-TYPE TRANSCRIPTIONAL REGULATOR SINR"/>
    <property type="match status" value="1"/>
</dbReference>
<organism evidence="4 5">
    <name type="scientific">Bacillus oleivorans</name>
    <dbReference type="NCBI Taxonomy" id="1448271"/>
    <lineage>
        <taxon>Bacteria</taxon>
        <taxon>Bacillati</taxon>
        <taxon>Bacillota</taxon>
        <taxon>Bacilli</taxon>
        <taxon>Bacillales</taxon>
        <taxon>Bacillaceae</taxon>
        <taxon>Bacillus</taxon>
    </lineage>
</organism>
<dbReference type="OrthoDB" id="1859224at2"/>
<feature type="domain" description="HTH cro/C1-type" evidence="2">
    <location>
        <begin position="7"/>
        <end position="62"/>
    </location>
</feature>
<accession>A0A285CS23</accession>
<dbReference type="PROSITE" id="PS50943">
    <property type="entry name" value="HTH_CROC1"/>
    <property type="match status" value="1"/>
</dbReference>
<keyword evidence="5" id="KW-1185">Reference proteome</keyword>
<dbReference type="CDD" id="cd00093">
    <property type="entry name" value="HTH_XRE"/>
    <property type="match status" value="1"/>
</dbReference>
<proteinExistence type="predicted"/>
<dbReference type="AlphaFoldDB" id="A0A285CS23"/>
<keyword evidence="1" id="KW-0238">DNA-binding</keyword>
<evidence type="ECO:0000256" key="1">
    <source>
        <dbReference type="ARBA" id="ARBA00023125"/>
    </source>
</evidence>
<dbReference type="InterPro" id="IPR050807">
    <property type="entry name" value="TransReg_Diox_bact_type"/>
</dbReference>
<dbReference type="InterPro" id="IPR010981">
    <property type="entry name" value="SinR/SinI_dimer_dom"/>
</dbReference>
<protein>
    <submittedName>
        <fullName evidence="4">XRE family transcriptional regulator of biofilm formation</fullName>
    </submittedName>
</protein>
<dbReference type="GO" id="GO:0003677">
    <property type="term" value="F:DNA binding"/>
    <property type="evidence" value="ECO:0007669"/>
    <property type="project" value="UniProtKB-KW"/>
</dbReference>
<gene>
    <name evidence="4" type="ORF">SAMN05877753_10474</name>
</gene>
<dbReference type="SMART" id="SM00530">
    <property type="entry name" value="HTH_XRE"/>
    <property type="match status" value="1"/>
</dbReference>
<dbReference type="Pfam" id="PF08671">
    <property type="entry name" value="SinI"/>
    <property type="match status" value="1"/>
</dbReference>